<protein>
    <recommendedName>
        <fullName evidence="6">Pentatricopeptide repeat-containing protein</fullName>
    </recommendedName>
</protein>
<keyword evidence="1" id="KW-0677">Repeat</keyword>
<feature type="transmembrane region" description="Helical" evidence="3">
    <location>
        <begin position="122"/>
        <end position="143"/>
    </location>
</feature>
<dbReference type="InterPro" id="IPR046960">
    <property type="entry name" value="PPR_At4g14850-like_plant"/>
</dbReference>
<dbReference type="PANTHER" id="PTHR47926">
    <property type="entry name" value="PENTATRICOPEPTIDE REPEAT-CONTAINING PROTEIN"/>
    <property type="match status" value="1"/>
</dbReference>
<dbReference type="NCBIfam" id="TIGR00756">
    <property type="entry name" value="PPR"/>
    <property type="match status" value="1"/>
</dbReference>
<dbReference type="InterPro" id="IPR011990">
    <property type="entry name" value="TPR-like_helical_dom_sf"/>
</dbReference>
<dbReference type="InterPro" id="IPR002885">
    <property type="entry name" value="PPR_rpt"/>
</dbReference>
<evidence type="ECO:0000256" key="1">
    <source>
        <dbReference type="ARBA" id="ARBA00022737"/>
    </source>
</evidence>
<proteinExistence type="predicted"/>
<name>A0A8S9JAR1_BRACR</name>
<feature type="repeat" description="PPR" evidence="2">
    <location>
        <begin position="1"/>
        <end position="28"/>
    </location>
</feature>
<dbReference type="Pfam" id="PF01535">
    <property type="entry name" value="PPR"/>
    <property type="match status" value="1"/>
</dbReference>
<dbReference type="PANTHER" id="PTHR47926:SF342">
    <property type="entry name" value="TETRATRICOPEPTIDE-LIKE HELICAL DOMAIN-CONTAINING PROTEIN-RELATED"/>
    <property type="match status" value="1"/>
</dbReference>
<dbReference type="GO" id="GO:0003723">
    <property type="term" value="F:RNA binding"/>
    <property type="evidence" value="ECO:0007669"/>
    <property type="project" value="InterPro"/>
</dbReference>
<keyword evidence="3" id="KW-1133">Transmembrane helix</keyword>
<dbReference type="AlphaFoldDB" id="A0A8S9JAR1"/>
<gene>
    <name evidence="4" type="ORF">F2Q68_00003843</name>
</gene>
<keyword evidence="3" id="KW-0472">Membrane</keyword>
<evidence type="ECO:0000256" key="2">
    <source>
        <dbReference type="PROSITE-ProRule" id="PRU00708"/>
    </source>
</evidence>
<sequence length="214" mass="23342">MIYSYAQNGYGRKALELFERMMKLGLQANDVTVLSVLLACNNSGLVDEGCEFFESFRKVMPQLVPRALIFAGSSPDLVKYGQRHSRLAALATLQHWGVGGGGLFPVTAGLHFFKSFVLTPHMGMLVASSIIIAAVTTITRAVMRILPHKATSPMLAVMLFFSTQNLDPLSTSVLPPSLLFKLYSSHLVLFASFTVICSFPLTTHRGSSTSCCIF</sequence>
<keyword evidence="3" id="KW-0812">Transmembrane</keyword>
<dbReference type="PROSITE" id="PS51375">
    <property type="entry name" value="PPR"/>
    <property type="match status" value="1"/>
</dbReference>
<evidence type="ECO:0000313" key="5">
    <source>
        <dbReference type="Proteomes" id="UP000712281"/>
    </source>
</evidence>
<reference evidence="4" key="1">
    <citation type="submission" date="2019-12" db="EMBL/GenBank/DDBJ databases">
        <title>Genome sequencing and annotation of Brassica cretica.</title>
        <authorList>
            <person name="Studholme D.J."/>
            <person name="Sarris P.F."/>
        </authorList>
    </citation>
    <scope>NUCLEOTIDE SEQUENCE</scope>
    <source>
        <strain evidence="4">PFS-001/15</strain>
        <tissue evidence="4">Leaf</tissue>
    </source>
</reference>
<evidence type="ECO:0000313" key="4">
    <source>
        <dbReference type="EMBL" id="KAF2579105.1"/>
    </source>
</evidence>
<dbReference type="Proteomes" id="UP000712281">
    <property type="component" value="Unassembled WGS sequence"/>
</dbReference>
<evidence type="ECO:0000256" key="3">
    <source>
        <dbReference type="SAM" id="Phobius"/>
    </source>
</evidence>
<dbReference type="Gene3D" id="1.25.40.10">
    <property type="entry name" value="Tetratricopeptide repeat domain"/>
    <property type="match status" value="1"/>
</dbReference>
<feature type="transmembrane region" description="Helical" evidence="3">
    <location>
        <begin position="87"/>
        <end position="110"/>
    </location>
</feature>
<dbReference type="EMBL" id="QGKW02001660">
    <property type="protein sequence ID" value="KAF2579105.1"/>
    <property type="molecule type" value="Genomic_DNA"/>
</dbReference>
<evidence type="ECO:0008006" key="6">
    <source>
        <dbReference type="Google" id="ProtNLM"/>
    </source>
</evidence>
<organism evidence="4 5">
    <name type="scientific">Brassica cretica</name>
    <name type="common">Mustard</name>
    <dbReference type="NCBI Taxonomy" id="69181"/>
    <lineage>
        <taxon>Eukaryota</taxon>
        <taxon>Viridiplantae</taxon>
        <taxon>Streptophyta</taxon>
        <taxon>Embryophyta</taxon>
        <taxon>Tracheophyta</taxon>
        <taxon>Spermatophyta</taxon>
        <taxon>Magnoliopsida</taxon>
        <taxon>eudicotyledons</taxon>
        <taxon>Gunneridae</taxon>
        <taxon>Pentapetalae</taxon>
        <taxon>rosids</taxon>
        <taxon>malvids</taxon>
        <taxon>Brassicales</taxon>
        <taxon>Brassicaceae</taxon>
        <taxon>Brassiceae</taxon>
        <taxon>Brassica</taxon>
    </lineage>
</organism>
<comment type="caution">
    <text evidence="4">The sequence shown here is derived from an EMBL/GenBank/DDBJ whole genome shotgun (WGS) entry which is preliminary data.</text>
</comment>
<dbReference type="GO" id="GO:0009451">
    <property type="term" value="P:RNA modification"/>
    <property type="evidence" value="ECO:0007669"/>
    <property type="project" value="InterPro"/>
</dbReference>
<accession>A0A8S9JAR1</accession>